<dbReference type="InterPro" id="IPR013094">
    <property type="entry name" value="AB_hydrolase_3"/>
</dbReference>
<dbReference type="PANTHER" id="PTHR48081:SF8">
    <property type="entry name" value="ALPHA_BETA HYDROLASE FOLD-3 DOMAIN-CONTAINING PROTEIN-RELATED"/>
    <property type="match status" value="1"/>
</dbReference>
<evidence type="ECO:0000313" key="5">
    <source>
        <dbReference type="Proteomes" id="UP000829758"/>
    </source>
</evidence>
<evidence type="ECO:0000313" key="6">
    <source>
        <dbReference type="Proteomes" id="UP001155145"/>
    </source>
</evidence>
<dbReference type="Proteomes" id="UP001155145">
    <property type="component" value="Unassembled WGS sequence"/>
</dbReference>
<dbReference type="AlphaFoldDB" id="A0A9X1S8G1"/>
<evidence type="ECO:0000313" key="3">
    <source>
        <dbReference type="EMBL" id="MCC3271873.1"/>
    </source>
</evidence>
<dbReference type="Pfam" id="PF07859">
    <property type="entry name" value="Abhydrolase_3"/>
    <property type="match status" value="1"/>
</dbReference>
<organism evidence="3 6">
    <name type="scientific">Arthrobacter zhangbolii</name>
    <dbReference type="NCBI Taxonomy" id="2886936"/>
    <lineage>
        <taxon>Bacteria</taxon>
        <taxon>Bacillati</taxon>
        <taxon>Actinomycetota</taxon>
        <taxon>Actinomycetes</taxon>
        <taxon>Micrococcales</taxon>
        <taxon>Micrococcaceae</taxon>
        <taxon>Arthrobacter</taxon>
    </lineage>
</organism>
<dbReference type="EMBL" id="JAJFZT010000001">
    <property type="protein sequence ID" value="MCC3271873.1"/>
    <property type="molecule type" value="Genomic_DNA"/>
</dbReference>
<accession>A0A9X1S8G1</accession>
<dbReference type="InterPro" id="IPR050300">
    <property type="entry name" value="GDXG_lipolytic_enzyme"/>
</dbReference>
<dbReference type="EMBL" id="CP094984">
    <property type="protein sequence ID" value="UON93630.1"/>
    <property type="molecule type" value="Genomic_DNA"/>
</dbReference>
<dbReference type="PANTHER" id="PTHR48081">
    <property type="entry name" value="AB HYDROLASE SUPERFAMILY PROTEIN C4A8.06C"/>
    <property type="match status" value="1"/>
</dbReference>
<evidence type="ECO:0000259" key="2">
    <source>
        <dbReference type="Pfam" id="PF07859"/>
    </source>
</evidence>
<feature type="domain" description="Alpha/beta hydrolase fold-3" evidence="2">
    <location>
        <begin position="73"/>
        <end position="271"/>
    </location>
</feature>
<proteinExistence type="predicted"/>
<dbReference type="Proteomes" id="UP000829758">
    <property type="component" value="Chromosome"/>
</dbReference>
<dbReference type="InterPro" id="IPR029058">
    <property type="entry name" value="AB_hydrolase_fold"/>
</dbReference>
<dbReference type="SUPFAM" id="SSF53474">
    <property type="entry name" value="alpha/beta-Hydrolases"/>
    <property type="match status" value="1"/>
</dbReference>
<evidence type="ECO:0000256" key="1">
    <source>
        <dbReference type="ARBA" id="ARBA00022801"/>
    </source>
</evidence>
<dbReference type="GO" id="GO:0016787">
    <property type="term" value="F:hydrolase activity"/>
    <property type="evidence" value="ECO:0007669"/>
    <property type="project" value="UniProtKB-KW"/>
</dbReference>
<dbReference type="RefSeq" id="WP_227928087.1">
    <property type="nucleotide sequence ID" value="NZ_CP094984.1"/>
</dbReference>
<protein>
    <submittedName>
        <fullName evidence="3">Alpha/beta hydrolase</fullName>
    </submittedName>
</protein>
<dbReference type="Gene3D" id="3.40.50.1820">
    <property type="entry name" value="alpha/beta hydrolase"/>
    <property type="match status" value="1"/>
</dbReference>
<keyword evidence="1 3" id="KW-0378">Hydrolase</keyword>
<evidence type="ECO:0000313" key="4">
    <source>
        <dbReference type="EMBL" id="UON93630.1"/>
    </source>
</evidence>
<reference evidence="3" key="1">
    <citation type="submission" date="2021-10" db="EMBL/GenBank/DDBJ databases">
        <title>Novel species in genus Arthrobacter.</title>
        <authorList>
            <person name="Liu Y."/>
        </authorList>
    </citation>
    <scope>NUCLEOTIDE SEQUENCE</scope>
    <source>
        <strain evidence="5">zg-Y462</strain>
        <strain evidence="3">Zg-Y462</strain>
    </source>
</reference>
<sequence length="315" mass="34309">MPMRLLVPYLRLTRKPLTATVRRARQRLAADKHPAPPPRRLRGRYGVQERTVNGFTCWSVFPRTPRPSPAPLVMYLHGGAYTSPITGWHWRFIARLAAAGYRVEVPLYGLAPKFNHRDATPFLTAVYRKILSECPPGAVAFMGDSSGGGLALAFAQQLAGLSLPPPGRLVLLSPWVDLAMQNPELAEVEARDPWLSRTGLRVSAEAWAAGDPLNDPRVSPLNGSFSGLPATELFSGTSDLPYPDILRLEKAMLAGGCRVNLHIAEGGVHVYPLLPVPEGRAARNRILAVLGRARRTCAKRISGRGASIKGVRQNA</sequence>
<gene>
    <name evidence="3" type="ORF">LJ755_03905</name>
    <name evidence="4" type="ORF">MUK71_06790</name>
</gene>
<keyword evidence="5" id="KW-1185">Reference proteome</keyword>
<name>A0A9X1S8G1_9MICC</name>